<keyword evidence="7 11" id="KW-0319">Glycerol metabolism</keyword>
<keyword evidence="15" id="KW-1185">Reference proteome</keyword>
<evidence type="ECO:0000256" key="1">
    <source>
        <dbReference type="ARBA" id="ARBA00004771"/>
    </source>
</evidence>
<evidence type="ECO:0000256" key="7">
    <source>
        <dbReference type="ARBA" id="ARBA00022798"/>
    </source>
</evidence>
<dbReference type="Proteomes" id="UP001418444">
    <property type="component" value="Unassembled WGS sequence"/>
</dbReference>
<evidence type="ECO:0000313" key="15">
    <source>
        <dbReference type="Proteomes" id="UP001418444"/>
    </source>
</evidence>
<evidence type="ECO:0000256" key="8">
    <source>
        <dbReference type="ARBA" id="ARBA00023098"/>
    </source>
</evidence>
<reference evidence="15" key="1">
    <citation type="journal article" date="2019" name="Int. J. Syst. Evol. Microbiol.">
        <title>The Global Catalogue of Microorganisms (GCM) 10K type strain sequencing project: providing services to taxonomists for standard genome sequencing and annotation.</title>
        <authorList>
            <consortium name="The Broad Institute Genomics Platform"/>
            <consortium name="The Broad Institute Genome Sequencing Center for Infectious Disease"/>
            <person name="Wu L."/>
            <person name="Ma J."/>
        </authorList>
    </citation>
    <scope>NUCLEOTIDE SEQUENCE [LARGE SCALE GENOMIC DNA]</scope>
    <source>
        <strain evidence="15">JCM 16923</strain>
    </source>
</reference>
<dbReference type="RefSeq" id="WP_344783021.1">
    <property type="nucleotide sequence ID" value="NZ_BAAAZW010000005.1"/>
</dbReference>
<dbReference type="SUPFAM" id="SSF52777">
    <property type="entry name" value="CoA-dependent acyltransferases"/>
    <property type="match status" value="1"/>
</dbReference>
<name>A0ABP7P412_9ACTN</name>
<gene>
    <name evidence="14" type="ORF">GCM10022231_18910</name>
</gene>
<feature type="domain" description="O-acyltransferase WSD1 C-terminal" evidence="13">
    <location>
        <begin position="295"/>
        <end position="439"/>
    </location>
</feature>
<evidence type="ECO:0000256" key="5">
    <source>
        <dbReference type="ARBA" id="ARBA00022516"/>
    </source>
</evidence>
<comment type="caution">
    <text evidence="14">The sequence shown here is derived from an EMBL/GenBank/DDBJ whole genome shotgun (WGS) entry which is preliminary data.</text>
</comment>
<protein>
    <recommendedName>
        <fullName evidence="4 11">Diacylglycerol O-acyltransferase</fullName>
        <ecNumber evidence="4 11">2.3.1.20</ecNumber>
    </recommendedName>
</protein>
<dbReference type="PANTHER" id="PTHR31650:SF1">
    <property type="entry name" value="WAX ESTER SYNTHASE_DIACYLGLYCEROL ACYLTRANSFERASE 4-RELATED"/>
    <property type="match status" value="1"/>
</dbReference>
<proteinExistence type="inferred from homology"/>
<evidence type="ECO:0000256" key="3">
    <source>
        <dbReference type="ARBA" id="ARBA00009587"/>
    </source>
</evidence>
<dbReference type="Pfam" id="PF06974">
    <property type="entry name" value="WS_DGAT_C"/>
    <property type="match status" value="1"/>
</dbReference>
<dbReference type="InterPro" id="IPR004255">
    <property type="entry name" value="O-acyltransferase_WSD1_N"/>
</dbReference>
<evidence type="ECO:0000259" key="12">
    <source>
        <dbReference type="Pfam" id="PF03007"/>
    </source>
</evidence>
<comment type="pathway">
    <text evidence="1 11">Glycerolipid metabolism; triacylglycerol biosynthesis.</text>
</comment>
<dbReference type="InterPro" id="IPR014292">
    <property type="entry name" value="Acyl_transf_WS/DGAT"/>
</dbReference>
<accession>A0ABP7P412</accession>
<dbReference type="PANTHER" id="PTHR31650">
    <property type="entry name" value="O-ACYLTRANSFERASE (WSD1-LIKE) FAMILY PROTEIN"/>
    <property type="match status" value="1"/>
</dbReference>
<evidence type="ECO:0000256" key="10">
    <source>
        <dbReference type="ARBA" id="ARBA00048109"/>
    </source>
</evidence>
<evidence type="ECO:0000256" key="11">
    <source>
        <dbReference type="RuleBase" id="RU361241"/>
    </source>
</evidence>
<evidence type="ECO:0000256" key="2">
    <source>
        <dbReference type="ARBA" id="ARBA00005189"/>
    </source>
</evidence>
<keyword evidence="6 11" id="KW-0808">Transferase</keyword>
<evidence type="ECO:0000256" key="4">
    <source>
        <dbReference type="ARBA" id="ARBA00013244"/>
    </source>
</evidence>
<comment type="catalytic activity">
    <reaction evidence="10 11">
        <text>an acyl-CoA + a 1,2-diacyl-sn-glycerol = a triacyl-sn-glycerol + CoA</text>
        <dbReference type="Rhea" id="RHEA:10868"/>
        <dbReference type="ChEBI" id="CHEBI:17815"/>
        <dbReference type="ChEBI" id="CHEBI:57287"/>
        <dbReference type="ChEBI" id="CHEBI:58342"/>
        <dbReference type="ChEBI" id="CHEBI:64615"/>
        <dbReference type="EC" id="2.3.1.20"/>
    </reaction>
</comment>
<dbReference type="NCBIfam" id="TIGR02946">
    <property type="entry name" value="acyl_WS_DGAT"/>
    <property type="match status" value="1"/>
</dbReference>
<keyword evidence="8 11" id="KW-0443">Lipid metabolism</keyword>
<sequence>MKLLSPVDHAMLRMESARTPMHIGALAIFKLPDGAGSEFVREIYELFSAMAYLPFPYDSKIADLPIADAAYWKKTTPDPSYHVRFAALPSPGGEAELGTLVEFLHSRPLDLTRPVWEAHVIEGLSDNRFAFYFKAHHCATDGGAAVETITSWLSTDPSGTLPTGTPDETPDPGLLEKLTILPRRVAKGTVASVEVFDRLARMTFGANSVVRTAAGTPGSLFNGRLGPHRRVAVESLDVDTLRRIASLTGTKVNDVVLTVAGGAVRRYLLDLDALPDSSLTASVPIGLTREEQTRNAATGFVTPLGTDIADPVQRVHTVAAHTRRGKQDIDALSRTAQDFFALIGLSPLMLAQHSGLASKIPTLFNLTVSNVVLSKEKLYLLGAELQTLVPISFLVDGYALNITLVGYADKVTLGIVGCRDTLPHLQRLADYTRDACAELLEAAEIAAAEPADDETTDSGT</sequence>
<dbReference type="InterPro" id="IPR045034">
    <property type="entry name" value="O-acyltransferase_WSD1-like"/>
</dbReference>
<dbReference type="InterPro" id="IPR009721">
    <property type="entry name" value="O-acyltransferase_WSD1_C"/>
</dbReference>
<keyword evidence="9 11" id="KW-0012">Acyltransferase</keyword>
<comment type="similarity">
    <text evidence="3 11">Belongs to the long-chain O-acyltransferase family.</text>
</comment>
<dbReference type="EC" id="2.3.1.20" evidence="4 11"/>
<feature type="domain" description="O-acyltransferase WSD1-like N-terminal" evidence="12">
    <location>
        <begin position="4"/>
        <end position="256"/>
    </location>
</feature>
<dbReference type="Pfam" id="PF03007">
    <property type="entry name" value="WS_DGAT_cat"/>
    <property type="match status" value="1"/>
</dbReference>
<evidence type="ECO:0000256" key="9">
    <source>
        <dbReference type="ARBA" id="ARBA00023315"/>
    </source>
</evidence>
<evidence type="ECO:0000259" key="13">
    <source>
        <dbReference type="Pfam" id="PF06974"/>
    </source>
</evidence>
<organism evidence="14 15">
    <name type="scientific">Gordonia caeni</name>
    <dbReference type="NCBI Taxonomy" id="1007097"/>
    <lineage>
        <taxon>Bacteria</taxon>
        <taxon>Bacillati</taxon>
        <taxon>Actinomycetota</taxon>
        <taxon>Actinomycetes</taxon>
        <taxon>Mycobacteriales</taxon>
        <taxon>Gordoniaceae</taxon>
        <taxon>Gordonia</taxon>
    </lineage>
</organism>
<evidence type="ECO:0000256" key="6">
    <source>
        <dbReference type="ARBA" id="ARBA00022679"/>
    </source>
</evidence>
<keyword evidence="5 11" id="KW-0444">Lipid biosynthesis</keyword>
<comment type="pathway">
    <text evidence="2">Lipid metabolism.</text>
</comment>
<dbReference type="EMBL" id="BAAAZW010000005">
    <property type="protein sequence ID" value="GAA3959379.1"/>
    <property type="molecule type" value="Genomic_DNA"/>
</dbReference>
<evidence type="ECO:0000313" key="14">
    <source>
        <dbReference type="EMBL" id="GAA3959379.1"/>
    </source>
</evidence>